<dbReference type="Gene3D" id="3.20.20.30">
    <property type="entry name" value="Luciferase-like domain"/>
    <property type="match status" value="1"/>
</dbReference>
<feature type="non-terminal residue" evidence="1">
    <location>
        <position position="1"/>
    </location>
</feature>
<reference evidence="1" key="1">
    <citation type="journal article" date="2021" name="PeerJ">
        <title>Extensive microbial diversity within the chicken gut microbiome revealed by metagenomics and culture.</title>
        <authorList>
            <person name="Gilroy R."/>
            <person name="Ravi A."/>
            <person name="Getino M."/>
            <person name="Pursley I."/>
            <person name="Horton D.L."/>
            <person name="Alikhan N.F."/>
            <person name="Baker D."/>
            <person name="Gharbi K."/>
            <person name="Hall N."/>
            <person name="Watson M."/>
            <person name="Adriaenssens E.M."/>
            <person name="Foster-Nyarko E."/>
            <person name="Jarju S."/>
            <person name="Secka A."/>
            <person name="Antonio M."/>
            <person name="Oren A."/>
            <person name="Chaudhuri R.R."/>
            <person name="La Ragione R."/>
            <person name="Hildebrand F."/>
            <person name="Pallen M.J."/>
        </authorList>
    </citation>
    <scope>NUCLEOTIDE SEQUENCE</scope>
    <source>
        <strain evidence="1">ChiGjej4B4-7305</strain>
    </source>
</reference>
<dbReference type="GO" id="GO:0016705">
    <property type="term" value="F:oxidoreductase activity, acting on paired donors, with incorporation or reduction of molecular oxygen"/>
    <property type="evidence" value="ECO:0007669"/>
    <property type="project" value="InterPro"/>
</dbReference>
<dbReference type="Proteomes" id="UP000824037">
    <property type="component" value="Unassembled WGS sequence"/>
</dbReference>
<sequence>DAAAAREAVRPVVGRYLQMTNYRSNLQRLGFTEADFADGGSDALVDALVAHGRPEVVAAALAAHLDAGADHVAVQFLDEDILAAARTLAGAIDLP</sequence>
<gene>
    <name evidence="1" type="ORF">H9815_17050</name>
</gene>
<name>A0A9D2EHR4_9MICO</name>
<organism evidence="1 2">
    <name type="scientific">Candidatus Ruania gallistercoris</name>
    <dbReference type="NCBI Taxonomy" id="2838746"/>
    <lineage>
        <taxon>Bacteria</taxon>
        <taxon>Bacillati</taxon>
        <taxon>Actinomycetota</taxon>
        <taxon>Actinomycetes</taxon>
        <taxon>Micrococcales</taxon>
        <taxon>Ruaniaceae</taxon>
        <taxon>Ruania</taxon>
    </lineage>
</organism>
<comment type="caution">
    <text evidence="1">The sequence shown here is derived from an EMBL/GenBank/DDBJ whole genome shotgun (WGS) entry which is preliminary data.</text>
</comment>
<accession>A0A9D2EHR4</accession>
<proteinExistence type="predicted"/>
<dbReference type="InterPro" id="IPR036661">
    <property type="entry name" value="Luciferase-like_sf"/>
</dbReference>
<protein>
    <recommendedName>
        <fullName evidence="3">LLM class F420-dependent oxidoreductase</fullName>
    </recommendedName>
</protein>
<dbReference type="AlphaFoldDB" id="A0A9D2EHR4"/>
<evidence type="ECO:0000313" key="2">
    <source>
        <dbReference type="Proteomes" id="UP000824037"/>
    </source>
</evidence>
<dbReference type="EMBL" id="DXBY01000295">
    <property type="protein sequence ID" value="HIZ37487.1"/>
    <property type="molecule type" value="Genomic_DNA"/>
</dbReference>
<evidence type="ECO:0000313" key="1">
    <source>
        <dbReference type="EMBL" id="HIZ37487.1"/>
    </source>
</evidence>
<dbReference type="SUPFAM" id="SSF51679">
    <property type="entry name" value="Bacterial luciferase-like"/>
    <property type="match status" value="1"/>
</dbReference>
<reference evidence="1" key="2">
    <citation type="submission" date="2021-04" db="EMBL/GenBank/DDBJ databases">
        <authorList>
            <person name="Gilroy R."/>
        </authorList>
    </citation>
    <scope>NUCLEOTIDE SEQUENCE</scope>
    <source>
        <strain evidence="1">ChiGjej4B4-7305</strain>
    </source>
</reference>
<evidence type="ECO:0008006" key="3">
    <source>
        <dbReference type="Google" id="ProtNLM"/>
    </source>
</evidence>